<dbReference type="Gene3D" id="2.180.10.10">
    <property type="entry name" value="RHS repeat-associated core"/>
    <property type="match status" value="1"/>
</dbReference>
<name>F4L3A5_HALH1</name>
<feature type="compositionally biased region" description="Basic and acidic residues" evidence="1">
    <location>
        <begin position="353"/>
        <end position="389"/>
    </location>
</feature>
<dbReference type="EMBL" id="CP002691">
    <property type="protein sequence ID" value="AEE51739.1"/>
    <property type="molecule type" value="Genomic_DNA"/>
</dbReference>
<feature type="compositionally biased region" description="Polar residues" evidence="1">
    <location>
        <begin position="398"/>
        <end position="407"/>
    </location>
</feature>
<dbReference type="PANTHER" id="PTHR32305">
    <property type="match status" value="1"/>
</dbReference>
<dbReference type="AlphaFoldDB" id="F4L3A5"/>
<evidence type="ECO:0000313" key="3">
    <source>
        <dbReference type="Proteomes" id="UP000008461"/>
    </source>
</evidence>
<dbReference type="eggNOG" id="COG3209">
    <property type="taxonomic scope" value="Bacteria"/>
</dbReference>
<reference evidence="2 3" key="1">
    <citation type="journal article" date="2011" name="Stand. Genomic Sci.">
        <title>Complete genome sequence of Haliscomenobacter hydrossis type strain (O).</title>
        <authorList>
            <consortium name="US DOE Joint Genome Institute (JGI-PGF)"/>
            <person name="Daligault H."/>
            <person name="Lapidus A."/>
            <person name="Zeytun A."/>
            <person name="Nolan M."/>
            <person name="Lucas S."/>
            <person name="Del Rio T.G."/>
            <person name="Tice H."/>
            <person name="Cheng J.F."/>
            <person name="Tapia R."/>
            <person name="Han C."/>
            <person name="Goodwin L."/>
            <person name="Pitluck S."/>
            <person name="Liolios K."/>
            <person name="Pagani I."/>
            <person name="Ivanova N."/>
            <person name="Huntemann M."/>
            <person name="Mavromatis K."/>
            <person name="Mikhailova N."/>
            <person name="Pati A."/>
            <person name="Chen A."/>
            <person name="Palaniappan K."/>
            <person name="Land M."/>
            <person name="Hauser L."/>
            <person name="Brambilla E.M."/>
            <person name="Rohde M."/>
            <person name="Verbarg S."/>
            <person name="Goker M."/>
            <person name="Bristow J."/>
            <person name="Eisen J.A."/>
            <person name="Markowitz V."/>
            <person name="Hugenholtz P."/>
            <person name="Kyrpides N.C."/>
            <person name="Klenk H.P."/>
            <person name="Woyke T."/>
        </authorList>
    </citation>
    <scope>NUCLEOTIDE SEQUENCE [LARGE SCALE GENOMIC DNA]</scope>
    <source>
        <strain evidence="3">ATCC 27775 / DSM 1100 / LMG 10767 / O</strain>
    </source>
</reference>
<dbReference type="RefSeq" id="WP_013766278.1">
    <property type="nucleotide sequence ID" value="NC_015510.1"/>
</dbReference>
<dbReference type="NCBIfam" id="TIGR03696">
    <property type="entry name" value="Rhs_assc_core"/>
    <property type="match status" value="1"/>
</dbReference>
<feature type="region of interest" description="Disordered" evidence="1">
    <location>
        <begin position="345"/>
        <end position="431"/>
    </location>
</feature>
<reference key="2">
    <citation type="submission" date="2011-04" db="EMBL/GenBank/DDBJ databases">
        <title>Complete sequence of chromosome of Haliscomenobacter hydrossis DSM 1100.</title>
        <authorList>
            <consortium name="US DOE Joint Genome Institute (JGI-PGF)"/>
            <person name="Lucas S."/>
            <person name="Han J."/>
            <person name="Lapidus A."/>
            <person name="Bruce D."/>
            <person name="Goodwin L."/>
            <person name="Pitluck S."/>
            <person name="Peters L."/>
            <person name="Kyrpides N."/>
            <person name="Mavromatis K."/>
            <person name="Ivanova N."/>
            <person name="Ovchinnikova G."/>
            <person name="Pagani I."/>
            <person name="Daligault H."/>
            <person name="Detter J.C."/>
            <person name="Han C."/>
            <person name="Land M."/>
            <person name="Hauser L."/>
            <person name="Markowitz V."/>
            <person name="Cheng J.-F."/>
            <person name="Hugenholtz P."/>
            <person name="Woyke T."/>
            <person name="Wu D."/>
            <person name="Verbarg S."/>
            <person name="Frueling A."/>
            <person name="Brambilla E."/>
            <person name="Klenk H.-P."/>
            <person name="Eisen J.A."/>
        </authorList>
    </citation>
    <scope>NUCLEOTIDE SEQUENCE</scope>
    <source>
        <strain>DSM 1100</strain>
    </source>
</reference>
<dbReference type="InterPro" id="IPR022385">
    <property type="entry name" value="Rhs_assc_core"/>
</dbReference>
<dbReference type="Proteomes" id="UP000008461">
    <property type="component" value="Chromosome"/>
</dbReference>
<organism evidence="2 3">
    <name type="scientific">Haliscomenobacter hydrossis (strain ATCC 27775 / DSM 1100 / LMG 10767 / O)</name>
    <dbReference type="NCBI Taxonomy" id="760192"/>
    <lineage>
        <taxon>Bacteria</taxon>
        <taxon>Pseudomonadati</taxon>
        <taxon>Bacteroidota</taxon>
        <taxon>Saprospiria</taxon>
        <taxon>Saprospirales</taxon>
        <taxon>Haliscomenobacteraceae</taxon>
        <taxon>Haliscomenobacter</taxon>
    </lineage>
</organism>
<protein>
    <submittedName>
        <fullName evidence="2">RHS repeat-associated core domain protein</fullName>
    </submittedName>
</protein>
<dbReference type="PANTHER" id="PTHR32305:SF15">
    <property type="entry name" value="PROTEIN RHSA-RELATED"/>
    <property type="match status" value="1"/>
</dbReference>
<evidence type="ECO:0000313" key="2">
    <source>
        <dbReference type="EMBL" id="AEE51739.1"/>
    </source>
</evidence>
<proteinExistence type="predicted"/>
<keyword evidence="3" id="KW-1185">Reference proteome</keyword>
<dbReference type="STRING" id="760192.Halhy_3889"/>
<dbReference type="InterPro" id="IPR050708">
    <property type="entry name" value="T6SS_VgrG/RHS"/>
</dbReference>
<evidence type="ECO:0000256" key="1">
    <source>
        <dbReference type="SAM" id="MobiDB-lite"/>
    </source>
</evidence>
<dbReference type="HOGENOM" id="CLU_635796_0_0_10"/>
<gene>
    <name evidence="2" type="ordered locus">Halhy_3889</name>
</gene>
<dbReference type="KEGG" id="hhy:Halhy_3889"/>
<accession>F4L3A5</accession>
<sequence>MSYDKNGNLNKNLHKNVSTISYNHLNLPTVITFTTGNTIELLYDAAGTKLCKTVKVGATVQYVQDYLPGGIEYRQTGTGVKRVESVFHAEGRYYNTNVDASNTIAWRKEYNFKDHLGNTRLVFTDRNGNGIVDITGTASTSDVLQENHYYSFGLAFEGAWLQNDAGVRDNKYGYNGKELNDDFGLNWSDYGARWYDGSIGRWNAVDPLADHDELISWSPYNYANCNPINFIDPDGQNPIRLAIAAYRYAKKIYKIYSKLEGKIDKLTPKHFKDAGIDELYDIAGDIFTAFGTNSSGWERAKAAVDIIIGTDFNKKGSKAVDKMLGEFKDGAKGVYYNKHKSGKSYVGRGGKGRQKDSAGDKSRNEKDPVDEKESAYYGSKDEDNAKEEEGISIFRSGTAGNSNSYNKIITGRKKINEEFGGGSYNPKKDYK</sequence>